<dbReference type="OrthoDB" id="9796594at2"/>
<dbReference type="InterPro" id="IPR036691">
    <property type="entry name" value="Endo/exonu/phosph_ase_sf"/>
</dbReference>
<name>A0A5C6S8D2_9RHOB</name>
<protein>
    <submittedName>
        <fullName evidence="3">Endonuclease</fullName>
    </submittedName>
</protein>
<sequence length="287" mass="31054">MRVILQILALVMLAPLVGSYLGRFHPLGDSLAVFRPAMALALLMLAFAFRRWWRAGLLAVALVTLVPILWMMRPAAAVDAVVTVYQKNLLFNRGDPTALIADFRASGADVILLEELSTANLPIAEAMRDSHPYQILCPAHSVGRVAILSAYPLSDEYCAEGAGFTAARVQHPAGAFTAVAIHLHWPYPFGQETQVNGAMGELAGMARPLILGGDFNMVPWAGAPGRIARATDTRIAGPIRPTLFVKGYPLPIDHVLAPNDAKVLLERRPRLGSDHYGVLARIGLVDR</sequence>
<dbReference type="Proteomes" id="UP000321562">
    <property type="component" value="Unassembled WGS sequence"/>
</dbReference>
<accession>A0A5C6S8D2</accession>
<keyword evidence="1" id="KW-0472">Membrane</keyword>
<proteinExistence type="predicted"/>
<dbReference type="RefSeq" id="WP_147097303.1">
    <property type="nucleotide sequence ID" value="NZ_JBHUFH010000001.1"/>
</dbReference>
<keyword evidence="4" id="KW-1185">Reference proteome</keyword>
<keyword evidence="3" id="KW-0540">Nuclease</keyword>
<reference evidence="3 4" key="1">
    <citation type="submission" date="2019-08" db="EMBL/GenBank/DDBJ databases">
        <authorList>
            <person name="Ye J."/>
        </authorList>
    </citation>
    <scope>NUCLEOTIDE SEQUENCE [LARGE SCALE GENOMIC DNA]</scope>
    <source>
        <strain evidence="3 4">TK008</strain>
    </source>
</reference>
<dbReference type="EMBL" id="VOPL01000002">
    <property type="protein sequence ID" value="TXB70012.1"/>
    <property type="molecule type" value="Genomic_DNA"/>
</dbReference>
<keyword evidence="1" id="KW-1133">Transmembrane helix</keyword>
<evidence type="ECO:0000313" key="4">
    <source>
        <dbReference type="Proteomes" id="UP000321562"/>
    </source>
</evidence>
<dbReference type="GO" id="GO:0004519">
    <property type="term" value="F:endonuclease activity"/>
    <property type="evidence" value="ECO:0007669"/>
    <property type="project" value="UniProtKB-KW"/>
</dbReference>
<dbReference type="Pfam" id="PF03372">
    <property type="entry name" value="Exo_endo_phos"/>
    <property type="match status" value="1"/>
</dbReference>
<feature type="transmembrane region" description="Helical" evidence="1">
    <location>
        <begin position="29"/>
        <end position="48"/>
    </location>
</feature>
<organism evidence="3 4">
    <name type="scientific">Paracoccus aurantiacus</name>
    <dbReference type="NCBI Taxonomy" id="2599412"/>
    <lineage>
        <taxon>Bacteria</taxon>
        <taxon>Pseudomonadati</taxon>
        <taxon>Pseudomonadota</taxon>
        <taxon>Alphaproteobacteria</taxon>
        <taxon>Rhodobacterales</taxon>
        <taxon>Paracoccaceae</taxon>
        <taxon>Paracoccus</taxon>
    </lineage>
</organism>
<feature type="domain" description="Endonuclease/exonuclease/phosphatase" evidence="2">
    <location>
        <begin position="88"/>
        <end position="275"/>
    </location>
</feature>
<keyword evidence="3" id="KW-0255">Endonuclease</keyword>
<keyword evidence="3" id="KW-0378">Hydrolase</keyword>
<evidence type="ECO:0000313" key="3">
    <source>
        <dbReference type="EMBL" id="TXB70012.1"/>
    </source>
</evidence>
<dbReference type="AlphaFoldDB" id="A0A5C6S8D2"/>
<evidence type="ECO:0000259" key="2">
    <source>
        <dbReference type="Pfam" id="PF03372"/>
    </source>
</evidence>
<comment type="caution">
    <text evidence="3">The sequence shown here is derived from an EMBL/GenBank/DDBJ whole genome shotgun (WGS) entry which is preliminary data.</text>
</comment>
<keyword evidence="1" id="KW-0812">Transmembrane</keyword>
<feature type="transmembrane region" description="Helical" evidence="1">
    <location>
        <begin position="55"/>
        <end position="72"/>
    </location>
</feature>
<dbReference type="Gene3D" id="3.60.10.10">
    <property type="entry name" value="Endonuclease/exonuclease/phosphatase"/>
    <property type="match status" value="1"/>
</dbReference>
<gene>
    <name evidence="3" type="ORF">FQV27_07905</name>
</gene>
<dbReference type="InterPro" id="IPR005135">
    <property type="entry name" value="Endo/exonuclease/phosphatase"/>
</dbReference>
<dbReference type="SUPFAM" id="SSF56219">
    <property type="entry name" value="DNase I-like"/>
    <property type="match status" value="1"/>
</dbReference>
<evidence type="ECO:0000256" key="1">
    <source>
        <dbReference type="SAM" id="Phobius"/>
    </source>
</evidence>